<dbReference type="PROSITE" id="PS51186">
    <property type="entry name" value="GNAT"/>
    <property type="match status" value="2"/>
</dbReference>
<dbReference type="Gene3D" id="3.40.630.30">
    <property type="match status" value="1"/>
</dbReference>
<organism evidence="4 5">
    <name type="scientific">Brachybacterium kimchii</name>
    <dbReference type="NCBI Taxonomy" id="2942909"/>
    <lineage>
        <taxon>Bacteria</taxon>
        <taxon>Bacillati</taxon>
        <taxon>Actinomycetota</taxon>
        <taxon>Actinomycetes</taxon>
        <taxon>Micrococcales</taxon>
        <taxon>Dermabacteraceae</taxon>
        <taxon>Brachybacterium</taxon>
    </lineage>
</organism>
<keyword evidence="5" id="KW-1185">Reference proteome</keyword>
<evidence type="ECO:0000256" key="2">
    <source>
        <dbReference type="ARBA" id="ARBA00023315"/>
    </source>
</evidence>
<proteinExistence type="predicted"/>
<protein>
    <submittedName>
        <fullName evidence="4">GNAT family N-acetyltransferase</fullName>
        <ecNumber evidence="4">2.3.1.-</ecNumber>
    </submittedName>
</protein>
<feature type="domain" description="N-acetyltransferase" evidence="3">
    <location>
        <begin position="32"/>
        <end position="175"/>
    </location>
</feature>
<feature type="domain" description="N-acetyltransferase" evidence="3">
    <location>
        <begin position="210"/>
        <end position="382"/>
    </location>
</feature>
<dbReference type="Pfam" id="PF13508">
    <property type="entry name" value="Acetyltransf_7"/>
    <property type="match status" value="1"/>
</dbReference>
<dbReference type="GO" id="GO:0016746">
    <property type="term" value="F:acyltransferase activity"/>
    <property type="evidence" value="ECO:0007669"/>
    <property type="project" value="UniProtKB-KW"/>
</dbReference>
<evidence type="ECO:0000259" key="3">
    <source>
        <dbReference type="PROSITE" id="PS51186"/>
    </source>
</evidence>
<dbReference type="EMBL" id="CP097218">
    <property type="protein sequence ID" value="UQN30124.1"/>
    <property type="molecule type" value="Genomic_DNA"/>
</dbReference>
<keyword evidence="1 4" id="KW-0808">Transferase</keyword>
<dbReference type="InterPro" id="IPR050832">
    <property type="entry name" value="Bact_Acetyltransf"/>
</dbReference>
<reference evidence="4" key="1">
    <citation type="submission" date="2022-05" db="EMBL/GenBank/DDBJ databases">
        <title>Genomic analysis of Brachybacterium sp. CBA3104.</title>
        <authorList>
            <person name="Roh S.W."/>
            <person name="Kim Y.B."/>
            <person name="Kim Y."/>
        </authorList>
    </citation>
    <scope>NUCLEOTIDE SEQUENCE</scope>
    <source>
        <strain evidence="4">CBA3104</strain>
    </source>
</reference>
<dbReference type="Proteomes" id="UP001055868">
    <property type="component" value="Chromosome"/>
</dbReference>
<gene>
    <name evidence="4" type="ORF">M4486_01885</name>
</gene>
<dbReference type="InterPro" id="IPR016181">
    <property type="entry name" value="Acyl_CoA_acyltransferase"/>
</dbReference>
<dbReference type="PANTHER" id="PTHR43877:SF2">
    <property type="entry name" value="AMINOALKYLPHOSPHONATE N-ACETYLTRANSFERASE-RELATED"/>
    <property type="match status" value="1"/>
</dbReference>
<dbReference type="InterPro" id="IPR000182">
    <property type="entry name" value="GNAT_dom"/>
</dbReference>
<evidence type="ECO:0000313" key="5">
    <source>
        <dbReference type="Proteomes" id="UP001055868"/>
    </source>
</evidence>
<evidence type="ECO:0000256" key="1">
    <source>
        <dbReference type="ARBA" id="ARBA00022679"/>
    </source>
</evidence>
<dbReference type="RefSeq" id="WP_249479292.1">
    <property type="nucleotide sequence ID" value="NZ_CP097218.1"/>
</dbReference>
<dbReference type="PANTHER" id="PTHR43877">
    <property type="entry name" value="AMINOALKYLPHOSPHONATE N-ACETYLTRANSFERASE-RELATED-RELATED"/>
    <property type="match status" value="1"/>
</dbReference>
<name>A0ABY4N9S1_9MICO</name>
<sequence>MTGTAGPESGAIRVREGLRRGDLAVLAALTAGTARPLTSQELALLVLVDPDPRSSIVLVAEDSGDTEDTADTEGLTGDPAPVGFAHLAAQDGAAYLVSGAVHRAHRRRGIGTRLLDAALAHARRWGAETLVVSGRPRGYAAPGVDETADPGAAAFLRARGAHGAGSALAMERDLADLADLAVPVEGTGALEHAGEGRRGSQADRALPPDLRIAPCAPEEVPEMLTAVRLHLSEDWAQLLGAHVAHRAEEEARGAPSTEGPAGPAGTILLARDAEGPAGEILGVAAWDVVGADPERFGPIGVLPAARGRGVGGALLDAALERMARAGARRAWFQWTSASGPAHRMYLSRGFRPLATTTPFELPVRPAAVPIPAAPIPKERTRP</sequence>
<dbReference type="SUPFAM" id="SSF55729">
    <property type="entry name" value="Acyl-CoA N-acyltransferases (Nat)"/>
    <property type="match status" value="2"/>
</dbReference>
<keyword evidence="2 4" id="KW-0012">Acyltransferase</keyword>
<dbReference type="EC" id="2.3.1.-" evidence="4"/>
<dbReference type="Pfam" id="PF00583">
    <property type="entry name" value="Acetyltransf_1"/>
    <property type="match status" value="1"/>
</dbReference>
<evidence type="ECO:0000313" key="4">
    <source>
        <dbReference type="EMBL" id="UQN30124.1"/>
    </source>
</evidence>
<dbReference type="CDD" id="cd04301">
    <property type="entry name" value="NAT_SF"/>
    <property type="match status" value="2"/>
</dbReference>
<accession>A0ABY4N9S1</accession>